<accession>A0ABV6N1V7</accession>
<dbReference type="InterPro" id="IPR024344">
    <property type="entry name" value="MDMPI_metal-binding"/>
</dbReference>
<name>A0ABV6N1V7_9PSEU</name>
<sequence>MDSLGALRAECGALVRVLRGLESSAFVVPTNCPPWDLGELVVHMADSVSLRRKLSDGDGRLFSAADYYRRPERGSEEYRRKNVEKTQRLAGSVPAGVTAVEWFERVAGETLAVLEGDDLGRVVEVPGFGVMRLGDWVATRVVAVAAHGLDVAISLGREGWTTEEALRVVRPVFVDLFEGEPAVELGWDDVAFLAVATGRRLLTDREREVLGERAGRFPLLS</sequence>
<dbReference type="GO" id="GO:0016853">
    <property type="term" value="F:isomerase activity"/>
    <property type="evidence" value="ECO:0007669"/>
    <property type="project" value="UniProtKB-KW"/>
</dbReference>
<gene>
    <name evidence="2" type="ORF">ACFFH7_33900</name>
</gene>
<dbReference type="InterPro" id="IPR034660">
    <property type="entry name" value="DinB/YfiT-like"/>
</dbReference>
<proteinExistence type="predicted"/>
<keyword evidence="3" id="KW-1185">Reference proteome</keyword>
<dbReference type="InterPro" id="IPR017517">
    <property type="entry name" value="Maleyloyr_isom"/>
</dbReference>
<protein>
    <submittedName>
        <fullName evidence="2">Maleylpyruvate isomerase family mycothiol-dependent enzyme</fullName>
    </submittedName>
</protein>
<feature type="domain" description="Mycothiol-dependent maleylpyruvate isomerase metal-binding" evidence="1">
    <location>
        <begin position="7"/>
        <end position="152"/>
    </location>
</feature>
<evidence type="ECO:0000313" key="3">
    <source>
        <dbReference type="Proteomes" id="UP001589810"/>
    </source>
</evidence>
<dbReference type="Pfam" id="PF11716">
    <property type="entry name" value="MDMPI_N"/>
    <property type="match status" value="1"/>
</dbReference>
<dbReference type="Gene3D" id="1.20.120.450">
    <property type="entry name" value="dinb family like domain"/>
    <property type="match status" value="1"/>
</dbReference>
<evidence type="ECO:0000259" key="1">
    <source>
        <dbReference type="Pfam" id="PF11716"/>
    </source>
</evidence>
<reference evidence="2 3" key="1">
    <citation type="submission" date="2024-09" db="EMBL/GenBank/DDBJ databases">
        <authorList>
            <person name="Sun Q."/>
            <person name="Mori K."/>
        </authorList>
    </citation>
    <scope>NUCLEOTIDE SEQUENCE [LARGE SCALE GENOMIC DNA]</scope>
    <source>
        <strain evidence="2 3">TBRC 1432</strain>
    </source>
</reference>
<evidence type="ECO:0000313" key="2">
    <source>
        <dbReference type="EMBL" id="MFC0546549.1"/>
    </source>
</evidence>
<organism evidence="2 3">
    <name type="scientific">Kutzneria chonburiensis</name>
    <dbReference type="NCBI Taxonomy" id="1483604"/>
    <lineage>
        <taxon>Bacteria</taxon>
        <taxon>Bacillati</taxon>
        <taxon>Actinomycetota</taxon>
        <taxon>Actinomycetes</taxon>
        <taxon>Pseudonocardiales</taxon>
        <taxon>Pseudonocardiaceae</taxon>
        <taxon>Kutzneria</taxon>
    </lineage>
</organism>
<dbReference type="Proteomes" id="UP001589810">
    <property type="component" value="Unassembled WGS sequence"/>
</dbReference>
<dbReference type="NCBIfam" id="TIGR03083">
    <property type="entry name" value="maleylpyruvate isomerase family mycothiol-dependent enzyme"/>
    <property type="match status" value="1"/>
</dbReference>
<dbReference type="RefSeq" id="WP_273936788.1">
    <property type="nucleotide sequence ID" value="NZ_CP097263.1"/>
</dbReference>
<dbReference type="SUPFAM" id="SSF109854">
    <property type="entry name" value="DinB/YfiT-like putative metalloenzymes"/>
    <property type="match status" value="1"/>
</dbReference>
<keyword evidence="2" id="KW-0413">Isomerase</keyword>
<comment type="caution">
    <text evidence="2">The sequence shown here is derived from an EMBL/GenBank/DDBJ whole genome shotgun (WGS) entry which is preliminary data.</text>
</comment>
<dbReference type="EMBL" id="JBHLUD010000013">
    <property type="protein sequence ID" value="MFC0546549.1"/>
    <property type="molecule type" value="Genomic_DNA"/>
</dbReference>